<evidence type="ECO:0000256" key="4">
    <source>
        <dbReference type="ARBA" id="ARBA00023163"/>
    </source>
</evidence>
<evidence type="ECO:0000256" key="5">
    <source>
        <dbReference type="PROSITE-ProRule" id="PRU00335"/>
    </source>
</evidence>
<proteinExistence type="predicted"/>
<dbReference type="PROSITE" id="PS01081">
    <property type="entry name" value="HTH_TETR_1"/>
    <property type="match status" value="1"/>
</dbReference>
<dbReference type="InterPro" id="IPR009057">
    <property type="entry name" value="Homeodomain-like_sf"/>
</dbReference>
<feature type="DNA-binding region" description="H-T-H motif" evidence="5">
    <location>
        <begin position="37"/>
        <end position="56"/>
    </location>
</feature>
<dbReference type="InterPro" id="IPR001647">
    <property type="entry name" value="HTH_TetR"/>
</dbReference>
<feature type="domain" description="HTH tetR-type" evidence="6">
    <location>
        <begin position="14"/>
        <end position="74"/>
    </location>
</feature>
<evidence type="ECO:0000256" key="3">
    <source>
        <dbReference type="ARBA" id="ARBA00023125"/>
    </source>
</evidence>
<dbReference type="Pfam" id="PF00440">
    <property type="entry name" value="TetR_N"/>
    <property type="match status" value="1"/>
</dbReference>
<comment type="caution">
    <text evidence="7">The sequence shown here is derived from an EMBL/GenBank/DDBJ whole genome shotgun (WGS) entry which is preliminary data.</text>
</comment>
<keyword evidence="1" id="KW-0678">Repressor</keyword>
<dbReference type="InterPro" id="IPR039538">
    <property type="entry name" value="BetI_C"/>
</dbReference>
<evidence type="ECO:0000259" key="6">
    <source>
        <dbReference type="PROSITE" id="PS50977"/>
    </source>
</evidence>
<dbReference type="InterPro" id="IPR023772">
    <property type="entry name" value="DNA-bd_HTH_TetR-type_CS"/>
</dbReference>
<reference evidence="7 8" key="1">
    <citation type="journal article" date="2019" name="Int. J. Syst. Evol. Microbiol.">
        <title>The Global Catalogue of Microorganisms (GCM) 10K type strain sequencing project: providing services to taxonomists for standard genome sequencing and annotation.</title>
        <authorList>
            <consortium name="The Broad Institute Genomics Platform"/>
            <consortium name="The Broad Institute Genome Sequencing Center for Infectious Disease"/>
            <person name="Wu L."/>
            <person name="Ma J."/>
        </authorList>
    </citation>
    <scope>NUCLEOTIDE SEQUENCE [LARGE SCALE GENOMIC DNA]</scope>
    <source>
        <strain evidence="7 8">JCM 11136</strain>
    </source>
</reference>
<accession>A0ABN1NWF5</accession>
<dbReference type="Proteomes" id="UP001501578">
    <property type="component" value="Unassembled WGS sequence"/>
</dbReference>
<evidence type="ECO:0000313" key="7">
    <source>
        <dbReference type="EMBL" id="GAA0918238.1"/>
    </source>
</evidence>
<gene>
    <name evidence="7" type="ORF">GCM10009560_14960</name>
</gene>
<dbReference type="InterPro" id="IPR036271">
    <property type="entry name" value="Tet_transcr_reg_TetR-rel_C_sf"/>
</dbReference>
<dbReference type="SUPFAM" id="SSF48498">
    <property type="entry name" value="Tetracyclin repressor-like, C-terminal domain"/>
    <property type="match status" value="1"/>
</dbReference>
<name>A0ABN1NWF5_9ACTN</name>
<dbReference type="Pfam" id="PF13977">
    <property type="entry name" value="TetR_C_6"/>
    <property type="match status" value="1"/>
</dbReference>
<dbReference type="EMBL" id="BAAAHQ010000006">
    <property type="protein sequence ID" value="GAA0918238.1"/>
    <property type="molecule type" value="Genomic_DNA"/>
</dbReference>
<dbReference type="PROSITE" id="PS50977">
    <property type="entry name" value="HTH_TETR_2"/>
    <property type="match status" value="1"/>
</dbReference>
<keyword evidence="2" id="KW-0805">Transcription regulation</keyword>
<dbReference type="SUPFAM" id="SSF46689">
    <property type="entry name" value="Homeodomain-like"/>
    <property type="match status" value="1"/>
</dbReference>
<evidence type="ECO:0000256" key="2">
    <source>
        <dbReference type="ARBA" id="ARBA00023015"/>
    </source>
</evidence>
<evidence type="ECO:0000256" key="1">
    <source>
        <dbReference type="ARBA" id="ARBA00022491"/>
    </source>
</evidence>
<organism evidence="7 8">
    <name type="scientific">Nonomuraea longicatena</name>
    <dbReference type="NCBI Taxonomy" id="83682"/>
    <lineage>
        <taxon>Bacteria</taxon>
        <taxon>Bacillati</taxon>
        <taxon>Actinomycetota</taxon>
        <taxon>Actinomycetes</taxon>
        <taxon>Streptosporangiales</taxon>
        <taxon>Streptosporangiaceae</taxon>
        <taxon>Nonomuraea</taxon>
    </lineage>
</organism>
<keyword evidence="3 5" id="KW-0238">DNA-binding</keyword>
<keyword evidence="8" id="KW-1185">Reference proteome</keyword>
<sequence length="207" mass="22987">MCCNQGVPKIVDHERRRETLARTVREIISREGIEGATVRRVAQEAGVSVGGLRHYFDSQSGLLAFAAEEIGRSLVLRIDGWLARDLPGPERARLLLEELLPLDAERRVEVDVWLACLMRSRVDDSLAGLRATAWQAELHVCRLALACHRSLPPPARMGEPFGDPGLERRAARLHVFVDGLTLQAATFPERFTPQGLRDLVGDVLAEI</sequence>
<evidence type="ECO:0000313" key="8">
    <source>
        <dbReference type="Proteomes" id="UP001501578"/>
    </source>
</evidence>
<protein>
    <submittedName>
        <fullName evidence="7">TetR family transcriptional regulator C-terminal domain-containing protein</fullName>
    </submittedName>
</protein>
<keyword evidence="4" id="KW-0804">Transcription</keyword>
<dbReference type="Gene3D" id="1.10.357.10">
    <property type="entry name" value="Tetracycline Repressor, domain 2"/>
    <property type="match status" value="1"/>
</dbReference>